<reference evidence="1" key="1">
    <citation type="submission" date="2023-07" db="EMBL/GenBank/DDBJ databases">
        <title>Gilvimarinus algae sp. nov., isolated from the surface of Kelp.</title>
        <authorList>
            <person name="Sun Y.Y."/>
            <person name="Gong Y."/>
            <person name="Du Z.J."/>
        </authorList>
    </citation>
    <scope>NUCLEOTIDE SEQUENCE</scope>
    <source>
        <strain evidence="1">SDUM040014</strain>
    </source>
</reference>
<dbReference type="CDD" id="cd15482">
    <property type="entry name" value="Sialidase_non-viral"/>
    <property type="match status" value="1"/>
</dbReference>
<sequence>MQITFAKLSRSVATLLLSTLLIFGLVAKASEPQLISSDDALYPRLVQLNHQADPENNGDIIASVTSFAGGQGHADIFVSRNEGESFERLSQIYDEDFLTGLCCGGLYELPSAVNELAAGTLLWAGSVGQEAADTPMQMKIYHSVDQGQSWDYLSNCVDAQAPKRQGGIWEAEFVIAKTGELVCYFADETPQNHSQTLRYTKSSDGINWSDPVNVVASTNPNDRPGMPEVVRLASGQFMMSYEICGGLNCATYYRLSEDGLDWGDPTDLGRAVETPDGLTFWATPTLALAPKASGGEQLLLQGHTLVKGGADQPGNGATVFINSSADPVNGEWYAYDAPTPVDLPAGTSVNYCENYSSPLLPLSGGLKLLQLSSDFADDGVCRTWFNVAPLGGVRAQVDEVRGSAGETLTGTVHLRVSDGFDGDYTLDLQVEGLEGRVELSQSPVTLLSDREQSVSFTVIPEALVQSLSPADITLMAGALLVPWFCSMLLVRSGRIKLAVCATLATVVLMLSSCGGGGGGNAAPGGSVNTVTTHYQGVLRVSSVDNPDVETQTQFTVVVSHQE</sequence>
<dbReference type="PANTHER" id="PTHR38792">
    <property type="entry name" value="BNR/ASP-BOX REPEAT DOMAIN PROTEIN (AFU_ORTHOLOGUE AFUA_7G06430)-RELATED"/>
    <property type="match status" value="1"/>
</dbReference>
<evidence type="ECO:0008006" key="3">
    <source>
        <dbReference type="Google" id="ProtNLM"/>
    </source>
</evidence>
<name>A0ABT8TKS5_9GAMM</name>
<dbReference type="PANTHER" id="PTHR38792:SF3">
    <property type="entry name" value="BNR_ASP-BOX REPEAT DOMAIN PROTEIN (AFU_ORTHOLOGUE AFUA_7G06430)-RELATED"/>
    <property type="match status" value="1"/>
</dbReference>
<comment type="caution">
    <text evidence="1">The sequence shown here is derived from an EMBL/GenBank/DDBJ whole genome shotgun (WGS) entry which is preliminary data.</text>
</comment>
<protein>
    <recommendedName>
        <fullName evidence="3">Exo-alpha-sialidase</fullName>
    </recommendedName>
</protein>
<dbReference type="SUPFAM" id="SSF50939">
    <property type="entry name" value="Sialidases"/>
    <property type="match status" value="1"/>
</dbReference>
<dbReference type="EMBL" id="JAULRT010000062">
    <property type="protein sequence ID" value="MDO3383713.1"/>
    <property type="molecule type" value="Genomic_DNA"/>
</dbReference>
<organism evidence="1 2">
    <name type="scientific">Gilvimarinus algae</name>
    <dbReference type="NCBI Taxonomy" id="3058037"/>
    <lineage>
        <taxon>Bacteria</taxon>
        <taxon>Pseudomonadati</taxon>
        <taxon>Pseudomonadota</taxon>
        <taxon>Gammaproteobacteria</taxon>
        <taxon>Cellvibrionales</taxon>
        <taxon>Cellvibrionaceae</taxon>
        <taxon>Gilvimarinus</taxon>
    </lineage>
</organism>
<dbReference type="Proteomes" id="UP001168380">
    <property type="component" value="Unassembled WGS sequence"/>
</dbReference>
<gene>
    <name evidence="1" type="ORF">QWI16_16140</name>
</gene>
<evidence type="ECO:0000313" key="1">
    <source>
        <dbReference type="EMBL" id="MDO3383713.1"/>
    </source>
</evidence>
<dbReference type="InterPro" id="IPR036278">
    <property type="entry name" value="Sialidase_sf"/>
</dbReference>
<dbReference type="RefSeq" id="WP_302714655.1">
    <property type="nucleotide sequence ID" value="NZ_JAULRT010000062.1"/>
</dbReference>
<evidence type="ECO:0000313" key="2">
    <source>
        <dbReference type="Proteomes" id="UP001168380"/>
    </source>
</evidence>
<proteinExistence type="predicted"/>
<dbReference type="Gene3D" id="2.120.10.10">
    <property type="match status" value="1"/>
</dbReference>
<accession>A0ABT8TKS5</accession>
<keyword evidence="2" id="KW-1185">Reference proteome</keyword>